<protein>
    <submittedName>
        <fullName evidence="1">S-adenosyl methyltransferase</fullName>
    </submittedName>
</protein>
<comment type="caution">
    <text evidence="1">The sequence shown here is derived from an EMBL/GenBank/DDBJ whole genome shotgun (WGS) entry which is preliminary data.</text>
</comment>
<dbReference type="GO" id="GO:0032259">
    <property type="term" value="P:methylation"/>
    <property type="evidence" value="ECO:0007669"/>
    <property type="project" value="UniProtKB-KW"/>
</dbReference>
<dbReference type="SUPFAM" id="SSF53335">
    <property type="entry name" value="S-adenosyl-L-methionine-dependent methyltransferases"/>
    <property type="match status" value="1"/>
</dbReference>
<dbReference type="GO" id="GO:0008168">
    <property type="term" value="F:methyltransferase activity"/>
    <property type="evidence" value="ECO:0007669"/>
    <property type="project" value="UniProtKB-KW"/>
</dbReference>
<proteinExistence type="predicted"/>
<organism evidence="1 2">
    <name type="scientific">Nocardia ignorata</name>
    <dbReference type="NCBI Taxonomy" id="145285"/>
    <lineage>
        <taxon>Bacteria</taxon>
        <taxon>Bacillati</taxon>
        <taxon>Actinomycetota</taxon>
        <taxon>Actinomycetes</taxon>
        <taxon>Mycobacteriales</taxon>
        <taxon>Nocardiaceae</taxon>
        <taxon>Nocardia</taxon>
    </lineage>
</organism>
<name>A0A4R6NXX2_NOCIG</name>
<dbReference type="RefSeq" id="WP_166655846.1">
    <property type="nucleotide sequence ID" value="NZ_SNXK01000016.1"/>
</dbReference>
<gene>
    <name evidence="1" type="ORF">DFR75_11612</name>
</gene>
<dbReference type="InterPro" id="IPR029063">
    <property type="entry name" value="SAM-dependent_MTases_sf"/>
</dbReference>
<dbReference type="AlphaFoldDB" id="A0A4R6NXX2"/>
<dbReference type="Gene3D" id="3.40.50.150">
    <property type="entry name" value="Vaccinia Virus protein VP39"/>
    <property type="match status" value="1"/>
</dbReference>
<dbReference type="PIRSF" id="PIRSF017393">
    <property type="entry name" value="MTase_SAV2177"/>
    <property type="match status" value="1"/>
</dbReference>
<dbReference type="InterPro" id="IPR006764">
    <property type="entry name" value="SAM_dep_MeTrfase_SAV2177_type"/>
</dbReference>
<evidence type="ECO:0000313" key="2">
    <source>
        <dbReference type="Proteomes" id="UP000295087"/>
    </source>
</evidence>
<sequence>MPKTESSTTVVLNQEAPNRARILNAILGRKDAELHDRRIGELLGTIDPLRIAITESRRFVERAIAHLAARHGIAQIVELGCGYPTTPSLHDIAQEHRDSVRTLYIDSDLLVTVHARALLREPGNHVAHIDLTDTPTILEHVATVMGPAQPVAVCLSGSLEYLADAPAVLAALTNGLPAGSWLVLSHITADVFTDEIAAAVAIFGANGIGLHPRSRDEITAMLAPYRLLAPGLVAAHLWRPTHDYGQPSDLMDERPPLSASTAAASYVAVGSLGPSDEILS</sequence>
<keyword evidence="2" id="KW-1185">Reference proteome</keyword>
<accession>A0A4R6NXX2</accession>
<keyword evidence="1" id="KW-0808">Transferase</keyword>
<keyword evidence="1" id="KW-0489">Methyltransferase</keyword>
<dbReference type="EMBL" id="SNXK01000016">
    <property type="protein sequence ID" value="TDP28614.1"/>
    <property type="molecule type" value="Genomic_DNA"/>
</dbReference>
<dbReference type="Pfam" id="PF04672">
    <property type="entry name" value="Methyltransf_19"/>
    <property type="match status" value="1"/>
</dbReference>
<dbReference type="Proteomes" id="UP000295087">
    <property type="component" value="Unassembled WGS sequence"/>
</dbReference>
<evidence type="ECO:0000313" key="1">
    <source>
        <dbReference type="EMBL" id="TDP28614.1"/>
    </source>
</evidence>
<reference evidence="1 2" key="1">
    <citation type="submission" date="2019-03" db="EMBL/GenBank/DDBJ databases">
        <title>Genomic Encyclopedia of Type Strains, Phase IV (KMG-IV): sequencing the most valuable type-strain genomes for metagenomic binning, comparative biology and taxonomic classification.</title>
        <authorList>
            <person name="Goeker M."/>
        </authorList>
    </citation>
    <scope>NUCLEOTIDE SEQUENCE [LARGE SCALE GENOMIC DNA]</scope>
    <source>
        <strain evidence="1 2">DSM 44496</strain>
    </source>
</reference>